<dbReference type="Pfam" id="PF13360">
    <property type="entry name" value="PQQ_2"/>
    <property type="match status" value="1"/>
</dbReference>
<accession>A0A229RKR7</accession>
<organism evidence="2 3">
    <name type="scientific">Amycolatopsis thailandensis</name>
    <dbReference type="NCBI Taxonomy" id="589330"/>
    <lineage>
        <taxon>Bacteria</taxon>
        <taxon>Bacillati</taxon>
        <taxon>Actinomycetota</taxon>
        <taxon>Actinomycetes</taxon>
        <taxon>Pseudonocardiales</taxon>
        <taxon>Pseudonocardiaceae</taxon>
        <taxon>Amycolatopsis</taxon>
    </lineage>
</organism>
<dbReference type="AlphaFoldDB" id="A0A229RKR7"/>
<keyword evidence="3" id="KW-1185">Reference proteome</keyword>
<proteinExistence type="predicted"/>
<name>A0A229RKR7_9PSEU</name>
<dbReference type="OrthoDB" id="3515700at2"/>
<protein>
    <recommendedName>
        <fullName evidence="1">Pyrrolo-quinoline quinone repeat domain-containing protein</fullName>
    </recommendedName>
</protein>
<dbReference type="PANTHER" id="PTHR34512">
    <property type="entry name" value="CELL SURFACE PROTEIN"/>
    <property type="match status" value="1"/>
</dbReference>
<dbReference type="InterPro" id="IPR002372">
    <property type="entry name" value="PQQ_rpt_dom"/>
</dbReference>
<gene>
    <name evidence="2" type="ORF">CFP71_35925</name>
</gene>
<sequence>MFDVRWERPLRQAGSPCALAATAHHLVVHERSTRVVALDPADGSVRWDVPVGTWPRNLVIEDRFCLVIPQNVRRLLCLDVGTGEDVWQREPGAFAGHVVAHEGLVLVGGWRGYTPLSAVDLRTGDLRWRAKDRRRTALPVATAAGFLVGEPGGESVRLIDRADGRELAEWSFPGPLLGPDAGSAFVPDGSGGVLMRCGDRSVVRIRSSERKAETLFRAEHDLIPRAVERCGGLLWLAHLRGGCTAVDESDGTVRWRIDHDRRFVPSVAPVDGGFAIADEGGTLFRIDHEGAVRERVRITQRIRDLRGQAPSRLVLLTKGTLLAMGNGVLDDH</sequence>
<dbReference type="RefSeq" id="WP_093938397.1">
    <property type="nucleotide sequence ID" value="NZ_NMQT01000142.1"/>
</dbReference>
<reference evidence="2 3" key="1">
    <citation type="submission" date="2017-07" db="EMBL/GenBank/DDBJ databases">
        <title>Amycolatopsis thailandensis Genome sequencing and assembly.</title>
        <authorList>
            <person name="Kaur N."/>
            <person name="Mayilraj S."/>
        </authorList>
    </citation>
    <scope>NUCLEOTIDE SEQUENCE [LARGE SCALE GENOMIC DNA]</scope>
    <source>
        <strain evidence="2 3">JCM 16380</strain>
    </source>
</reference>
<comment type="caution">
    <text evidence="2">The sequence shown here is derived from an EMBL/GenBank/DDBJ whole genome shotgun (WGS) entry which is preliminary data.</text>
</comment>
<dbReference type="InterPro" id="IPR011047">
    <property type="entry name" value="Quinoprotein_ADH-like_sf"/>
</dbReference>
<dbReference type="SMART" id="SM00564">
    <property type="entry name" value="PQQ"/>
    <property type="match status" value="3"/>
</dbReference>
<dbReference type="Gene3D" id="2.130.10.10">
    <property type="entry name" value="YVTN repeat-like/Quinoprotein amine dehydrogenase"/>
    <property type="match status" value="1"/>
</dbReference>
<dbReference type="EMBL" id="NMQT01000142">
    <property type="protein sequence ID" value="OXM47155.1"/>
    <property type="molecule type" value="Genomic_DNA"/>
</dbReference>
<dbReference type="InterPro" id="IPR015943">
    <property type="entry name" value="WD40/YVTN_repeat-like_dom_sf"/>
</dbReference>
<dbReference type="InterPro" id="IPR018391">
    <property type="entry name" value="PQQ_b-propeller_rpt"/>
</dbReference>
<evidence type="ECO:0000313" key="3">
    <source>
        <dbReference type="Proteomes" id="UP000215223"/>
    </source>
</evidence>
<feature type="domain" description="Pyrrolo-quinoline quinone repeat" evidence="1">
    <location>
        <begin position="15"/>
        <end position="128"/>
    </location>
</feature>
<dbReference type="Proteomes" id="UP000215223">
    <property type="component" value="Unassembled WGS sequence"/>
</dbReference>
<evidence type="ECO:0000259" key="1">
    <source>
        <dbReference type="Pfam" id="PF13360"/>
    </source>
</evidence>
<dbReference type="SUPFAM" id="SSF50998">
    <property type="entry name" value="Quinoprotein alcohol dehydrogenase-like"/>
    <property type="match status" value="1"/>
</dbReference>
<dbReference type="PANTHER" id="PTHR34512:SF30">
    <property type="entry name" value="OUTER MEMBRANE PROTEIN ASSEMBLY FACTOR BAMB"/>
    <property type="match status" value="1"/>
</dbReference>
<evidence type="ECO:0000313" key="2">
    <source>
        <dbReference type="EMBL" id="OXM47155.1"/>
    </source>
</evidence>